<name>A0A329T2F0_9STRA</name>
<comment type="caution">
    <text evidence="3">The sequence shown here is derived from an EMBL/GenBank/DDBJ whole genome shotgun (WGS) entry which is preliminary data.</text>
</comment>
<dbReference type="VEuPathDB" id="FungiDB:PC110_g1006"/>
<reference evidence="3 4" key="1">
    <citation type="submission" date="2018-01" db="EMBL/GenBank/DDBJ databases">
        <title>Draft genome of the strawberry crown rot pathogen Phytophthora cactorum.</title>
        <authorList>
            <person name="Armitage A.D."/>
            <person name="Lysoe E."/>
            <person name="Nellist C.F."/>
            <person name="Harrison R.J."/>
            <person name="Brurberg M.B."/>
        </authorList>
    </citation>
    <scope>NUCLEOTIDE SEQUENCE [LARGE SCALE GENOMIC DNA]</scope>
    <source>
        <strain evidence="3 4">10300</strain>
    </source>
</reference>
<dbReference type="Proteomes" id="UP000688947">
    <property type="component" value="Unassembled WGS sequence"/>
</dbReference>
<evidence type="ECO:0000313" key="1">
    <source>
        <dbReference type="EMBL" id="KAG2954632.1"/>
    </source>
</evidence>
<reference evidence="2" key="3">
    <citation type="submission" date="2021-01" db="EMBL/GenBank/DDBJ databases">
        <title>Phytophthora aleatoria, a newly-described species from Pinus radiata is distinct from Phytophthora cactorum isolates based on comparative genomics.</title>
        <authorList>
            <person name="Mcdougal R."/>
            <person name="Panda P."/>
            <person name="Williams N."/>
            <person name="Studholme D.J."/>
        </authorList>
    </citation>
    <scope>NUCLEOTIDE SEQUENCE</scope>
    <source>
        <strain evidence="2">NZFS 3830</strain>
    </source>
</reference>
<dbReference type="AlphaFoldDB" id="A0A329T2F0"/>
<dbReference type="EMBL" id="RCMK01000011">
    <property type="protein sequence ID" value="KAG2954632.1"/>
    <property type="molecule type" value="Genomic_DNA"/>
</dbReference>
<reference evidence="1" key="2">
    <citation type="submission" date="2018-10" db="EMBL/GenBank/DDBJ databases">
        <title>Effector identification in a new, highly contiguous assembly of the strawberry crown rot pathogen Phytophthora cactorum.</title>
        <authorList>
            <person name="Armitage A.D."/>
            <person name="Nellist C.F."/>
            <person name="Bates H."/>
            <person name="Vickerstaff R.J."/>
            <person name="Harrison R.J."/>
        </authorList>
    </citation>
    <scope>NUCLEOTIDE SEQUENCE</scope>
    <source>
        <strain evidence="1">4040</strain>
    </source>
</reference>
<dbReference type="Proteomes" id="UP000251314">
    <property type="component" value="Unassembled WGS sequence"/>
</dbReference>
<proteinExistence type="predicted"/>
<evidence type="ECO:0000313" key="2">
    <source>
        <dbReference type="EMBL" id="KAG6963745.1"/>
    </source>
</evidence>
<dbReference type="EMBL" id="MJFZ01000011">
    <property type="protein sequence ID" value="RAW42830.1"/>
    <property type="molecule type" value="Genomic_DNA"/>
</dbReference>
<protein>
    <submittedName>
        <fullName evidence="3">Uncharacterized protein</fullName>
    </submittedName>
</protein>
<accession>A0A329T2F0</accession>
<evidence type="ECO:0000313" key="3">
    <source>
        <dbReference type="EMBL" id="RAW42830.1"/>
    </source>
</evidence>
<dbReference type="EMBL" id="JAENGZ010000259">
    <property type="protein sequence ID" value="KAG6963745.1"/>
    <property type="molecule type" value="Genomic_DNA"/>
</dbReference>
<sequence>MFALRAQYHTAIAMSPSQAAFGRDMLFDYPTKVDWSQQQHRKERQIQRQNERENQTRLEYEYQPDDFVMIARNGPGYPNYNKRTKVPFGSIVSAALSY</sequence>
<evidence type="ECO:0000313" key="4">
    <source>
        <dbReference type="Proteomes" id="UP000251314"/>
    </source>
</evidence>
<dbReference type="OrthoDB" id="108378at2759"/>
<keyword evidence="4" id="KW-1185">Reference proteome</keyword>
<organism evidence="3 4">
    <name type="scientific">Phytophthora cactorum</name>
    <dbReference type="NCBI Taxonomy" id="29920"/>
    <lineage>
        <taxon>Eukaryota</taxon>
        <taxon>Sar</taxon>
        <taxon>Stramenopiles</taxon>
        <taxon>Oomycota</taxon>
        <taxon>Peronosporomycetes</taxon>
        <taxon>Peronosporales</taxon>
        <taxon>Peronosporaceae</taxon>
        <taxon>Phytophthora</taxon>
    </lineage>
</organism>
<gene>
    <name evidence="2" type="ORF">JG687_00006379</name>
    <name evidence="3" type="ORF">PC110_g1006</name>
    <name evidence="1" type="ORF">PC117_g1027</name>
</gene>
<dbReference type="Proteomes" id="UP000736787">
    <property type="component" value="Unassembled WGS sequence"/>
</dbReference>